<dbReference type="EMBL" id="NIZW01000038">
    <property type="protein sequence ID" value="PHQ31814.1"/>
    <property type="molecule type" value="Genomic_DNA"/>
</dbReference>
<accession>A0A2G1VYF9</accession>
<evidence type="ECO:0000313" key="2">
    <source>
        <dbReference type="EMBL" id="PHQ31814.1"/>
    </source>
</evidence>
<protein>
    <submittedName>
        <fullName evidence="2">Lysophospholipase</fullName>
    </submittedName>
</protein>
<dbReference type="AlphaFoldDB" id="A0A2G1VYF9"/>
<proteinExistence type="predicted"/>
<organism evidence="2 3">
    <name type="scientific">Rhodopirellula bahusiensis</name>
    <dbReference type="NCBI Taxonomy" id="2014065"/>
    <lineage>
        <taxon>Bacteria</taxon>
        <taxon>Pseudomonadati</taxon>
        <taxon>Planctomycetota</taxon>
        <taxon>Planctomycetia</taxon>
        <taxon>Pirellulales</taxon>
        <taxon>Pirellulaceae</taxon>
        <taxon>Rhodopirellula</taxon>
    </lineage>
</organism>
<comment type="caution">
    <text evidence="2">The sequence shown here is derived from an EMBL/GenBank/DDBJ whole genome shotgun (WGS) entry which is preliminary data.</text>
</comment>
<dbReference type="InterPro" id="IPR029058">
    <property type="entry name" value="AB_hydrolase_fold"/>
</dbReference>
<dbReference type="Proteomes" id="UP000225740">
    <property type="component" value="Unassembled WGS sequence"/>
</dbReference>
<dbReference type="InterPro" id="IPR051044">
    <property type="entry name" value="MAG_DAG_Lipase"/>
</dbReference>
<dbReference type="Gene3D" id="3.40.50.1820">
    <property type="entry name" value="alpha/beta hydrolase"/>
    <property type="match status" value="1"/>
</dbReference>
<dbReference type="PANTHER" id="PTHR11614">
    <property type="entry name" value="PHOSPHOLIPASE-RELATED"/>
    <property type="match status" value="1"/>
</dbReference>
<keyword evidence="3" id="KW-1185">Reference proteome</keyword>
<dbReference type="SUPFAM" id="SSF53474">
    <property type="entry name" value="alpha/beta-Hydrolases"/>
    <property type="match status" value="1"/>
</dbReference>
<evidence type="ECO:0000313" key="3">
    <source>
        <dbReference type="Proteomes" id="UP000225740"/>
    </source>
</evidence>
<feature type="domain" description="Serine aminopeptidase S33" evidence="1">
    <location>
        <begin position="32"/>
        <end position="266"/>
    </location>
</feature>
<reference evidence="2 3" key="1">
    <citation type="submission" date="2017-06" db="EMBL/GenBank/DDBJ databases">
        <title>Description of Rhodopirellula bahusiensis sp. nov.</title>
        <authorList>
            <person name="Kizina J."/>
            <person name="Harder J."/>
        </authorList>
    </citation>
    <scope>NUCLEOTIDE SEQUENCE [LARGE SCALE GENOMIC DNA]</scope>
    <source>
        <strain evidence="2 3">SWK21</strain>
    </source>
</reference>
<evidence type="ECO:0000259" key="1">
    <source>
        <dbReference type="Pfam" id="PF12146"/>
    </source>
</evidence>
<name>A0A2G1VYF9_9BACT</name>
<dbReference type="InterPro" id="IPR022742">
    <property type="entry name" value="Hydrolase_4"/>
</dbReference>
<dbReference type="Pfam" id="PF12146">
    <property type="entry name" value="Hydrolase_4"/>
    <property type="match status" value="1"/>
</dbReference>
<gene>
    <name evidence="2" type="ORF">CEE69_28995</name>
</gene>
<dbReference type="OrthoDB" id="233176at2"/>
<sequence>MNGMQQSPQCEIEMFDGAGRLRLMSRRWSVTRPRGRVVFLHGIVSHSGWYLASCDALAQNGFEVHFLDRRGSGGNPSRRGDVDDWRQWIDDVVCFLKTQPRDVALILGGISWGGKLASVLAAEHPDLIDGLALVCPGIYAAQFPSPAKYRLLGGLSRLGLSGLRVPIPLKDPALFTGVARWQSFIQKDSLTLRKVSVRFALEDRKLTQHAREVAPTIRTPTWLVLAGRDRIVDNPKTREMLDRMAASDKECTCYDEAAHTFEFEPDPRPYFRDLTNWVTRVARQTAGD</sequence>